<comment type="caution">
    <text evidence="3">The sequence shown here is derived from an EMBL/GenBank/DDBJ whole genome shotgun (WGS) entry which is preliminary data.</text>
</comment>
<keyword evidence="4" id="KW-1185">Reference proteome</keyword>
<reference evidence="3" key="1">
    <citation type="journal article" date="2023" name="G3 (Bethesda)">
        <title>Whole genome assembly and annotation of the endangered Caribbean coral Acropora cervicornis.</title>
        <authorList>
            <person name="Selwyn J.D."/>
            <person name="Vollmer S.V."/>
        </authorList>
    </citation>
    <scope>NUCLEOTIDE SEQUENCE</scope>
    <source>
        <strain evidence="3">K2</strain>
    </source>
</reference>
<feature type="coiled-coil region" evidence="1">
    <location>
        <begin position="33"/>
        <end position="83"/>
    </location>
</feature>
<accession>A0AAD9QPV5</accession>
<organism evidence="3 4">
    <name type="scientific">Acropora cervicornis</name>
    <name type="common">Staghorn coral</name>
    <dbReference type="NCBI Taxonomy" id="6130"/>
    <lineage>
        <taxon>Eukaryota</taxon>
        <taxon>Metazoa</taxon>
        <taxon>Cnidaria</taxon>
        <taxon>Anthozoa</taxon>
        <taxon>Hexacorallia</taxon>
        <taxon>Scleractinia</taxon>
        <taxon>Astrocoeniina</taxon>
        <taxon>Acroporidae</taxon>
        <taxon>Acropora</taxon>
    </lineage>
</organism>
<name>A0AAD9QPV5_ACRCE</name>
<reference evidence="3" key="2">
    <citation type="journal article" date="2023" name="Science">
        <title>Genomic signatures of disease resistance in endangered staghorn corals.</title>
        <authorList>
            <person name="Vollmer S.V."/>
            <person name="Selwyn J.D."/>
            <person name="Despard B.A."/>
            <person name="Roesel C.L."/>
        </authorList>
    </citation>
    <scope>NUCLEOTIDE SEQUENCE</scope>
    <source>
        <strain evidence="3">K2</strain>
    </source>
</reference>
<evidence type="ECO:0000313" key="4">
    <source>
        <dbReference type="Proteomes" id="UP001249851"/>
    </source>
</evidence>
<keyword evidence="2" id="KW-0732">Signal</keyword>
<dbReference type="AlphaFoldDB" id="A0AAD9QPV5"/>
<sequence length="95" mass="11212">MKASSPLFLSIAVFIVIASFYETSEAFILSVSARRDQLRIEKLKKKLEEEKIARRMQALEQEEQDVQRKLRRLQKLVQKFKAKSKGKMELKQNEK</sequence>
<feature type="signal peptide" evidence="2">
    <location>
        <begin position="1"/>
        <end position="26"/>
    </location>
</feature>
<protein>
    <submittedName>
        <fullName evidence="3">Uncharacterized protein</fullName>
    </submittedName>
</protein>
<evidence type="ECO:0000256" key="2">
    <source>
        <dbReference type="SAM" id="SignalP"/>
    </source>
</evidence>
<evidence type="ECO:0000256" key="1">
    <source>
        <dbReference type="SAM" id="Coils"/>
    </source>
</evidence>
<gene>
    <name evidence="3" type="ORF">P5673_011284</name>
</gene>
<proteinExistence type="predicted"/>
<keyword evidence="1" id="KW-0175">Coiled coil</keyword>
<evidence type="ECO:0000313" key="3">
    <source>
        <dbReference type="EMBL" id="KAK2565319.1"/>
    </source>
</evidence>
<dbReference type="EMBL" id="JARQWQ010000020">
    <property type="protein sequence ID" value="KAK2565319.1"/>
    <property type="molecule type" value="Genomic_DNA"/>
</dbReference>
<feature type="chain" id="PRO_5042029682" evidence="2">
    <location>
        <begin position="27"/>
        <end position="95"/>
    </location>
</feature>
<dbReference type="Proteomes" id="UP001249851">
    <property type="component" value="Unassembled WGS sequence"/>
</dbReference>